<gene>
    <name evidence="1" type="ORF">L195_g060215</name>
</gene>
<reference evidence="1 2" key="2">
    <citation type="journal article" date="2017" name="Front. Plant Sci.">
        <title>Gene Classification and Mining of Molecular Markers Useful in Red Clover (Trifolium pratense) Breeding.</title>
        <authorList>
            <person name="Istvanek J."/>
            <person name="Dluhosova J."/>
            <person name="Dluhos P."/>
            <person name="Patkova L."/>
            <person name="Nedelnik J."/>
            <person name="Repkova J."/>
        </authorList>
    </citation>
    <scope>NUCLEOTIDE SEQUENCE [LARGE SCALE GENOMIC DNA]</scope>
    <source>
        <strain evidence="2">cv. Tatra</strain>
        <tissue evidence="1">Young leaves</tissue>
    </source>
</reference>
<evidence type="ECO:0000313" key="2">
    <source>
        <dbReference type="Proteomes" id="UP000236291"/>
    </source>
</evidence>
<organism evidence="1 2">
    <name type="scientific">Trifolium pratense</name>
    <name type="common">Red clover</name>
    <dbReference type="NCBI Taxonomy" id="57577"/>
    <lineage>
        <taxon>Eukaryota</taxon>
        <taxon>Viridiplantae</taxon>
        <taxon>Streptophyta</taxon>
        <taxon>Embryophyta</taxon>
        <taxon>Tracheophyta</taxon>
        <taxon>Spermatophyta</taxon>
        <taxon>Magnoliopsida</taxon>
        <taxon>eudicotyledons</taxon>
        <taxon>Gunneridae</taxon>
        <taxon>Pentapetalae</taxon>
        <taxon>rosids</taxon>
        <taxon>fabids</taxon>
        <taxon>Fabales</taxon>
        <taxon>Fabaceae</taxon>
        <taxon>Papilionoideae</taxon>
        <taxon>50 kb inversion clade</taxon>
        <taxon>NPAAA clade</taxon>
        <taxon>Hologalegina</taxon>
        <taxon>IRL clade</taxon>
        <taxon>Trifolieae</taxon>
        <taxon>Trifolium</taxon>
    </lineage>
</organism>
<reference evidence="1 2" key="1">
    <citation type="journal article" date="2014" name="Am. J. Bot.">
        <title>Genome assembly and annotation for red clover (Trifolium pratense; Fabaceae).</title>
        <authorList>
            <person name="Istvanek J."/>
            <person name="Jaros M."/>
            <person name="Krenek A."/>
            <person name="Repkova J."/>
        </authorList>
    </citation>
    <scope>NUCLEOTIDE SEQUENCE [LARGE SCALE GENOMIC DNA]</scope>
    <source>
        <strain evidence="2">cv. Tatra</strain>
        <tissue evidence="1">Young leaves</tissue>
    </source>
</reference>
<name>A0A2K3K2N5_TRIPR</name>
<protein>
    <submittedName>
        <fullName evidence="1">Uncharacterized protein</fullName>
    </submittedName>
</protein>
<feature type="non-terminal residue" evidence="1">
    <location>
        <position position="1"/>
    </location>
</feature>
<accession>A0A2K3K2N5</accession>
<proteinExistence type="predicted"/>
<dbReference type="Proteomes" id="UP000236291">
    <property type="component" value="Unassembled WGS sequence"/>
</dbReference>
<sequence>YGLLLDLAASYHASEFDAVSASGVLKPHFGLFCYLHRRRQVLSSFCGSGPPPSATVLACSCGFGCVVV</sequence>
<comment type="caution">
    <text evidence="1">The sequence shown here is derived from an EMBL/GenBank/DDBJ whole genome shotgun (WGS) entry which is preliminary data.</text>
</comment>
<dbReference type="EMBL" id="ASHM01137048">
    <property type="protein sequence ID" value="PNX60510.1"/>
    <property type="molecule type" value="Genomic_DNA"/>
</dbReference>
<evidence type="ECO:0000313" key="1">
    <source>
        <dbReference type="EMBL" id="PNX60510.1"/>
    </source>
</evidence>
<dbReference type="AlphaFoldDB" id="A0A2K3K2N5"/>